<reference evidence="1 2" key="1">
    <citation type="journal article" date="2020" name="Nature">
        <title>Six reference-quality genomes reveal evolution of bat adaptations.</title>
        <authorList>
            <person name="Jebb D."/>
            <person name="Huang Z."/>
            <person name="Pippel M."/>
            <person name="Hughes G.M."/>
            <person name="Lavrichenko K."/>
            <person name="Devanna P."/>
            <person name="Winkler S."/>
            <person name="Jermiin L.S."/>
            <person name="Skirmuntt E.C."/>
            <person name="Katzourakis A."/>
            <person name="Burkitt-Gray L."/>
            <person name="Ray D.A."/>
            <person name="Sullivan K.A.M."/>
            <person name="Roscito J.G."/>
            <person name="Kirilenko B.M."/>
            <person name="Davalos L.M."/>
            <person name="Corthals A.P."/>
            <person name="Power M.L."/>
            <person name="Jones G."/>
            <person name="Ransome R.D."/>
            <person name="Dechmann D.K.N."/>
            <person name="Locatelli A.G."/>
            <person name="Puechmaille S.J."/>
            <person name="Fedrigo O."/>
            <person name="Jarvis E.D."/>
            <person name="Hiller M."/>
            <person name="Vernes S.C."/>
            <person name="Myers E.W."/>
            <person name="Teeling E.C."/>
        </authorList>
    </citation>
    <scope>NUCLEOTIDE SEQUENCE [LARGE SCALE GENOMIC DNA]</scope>
    <source>
        <strain evidence="1">Bat1K_MPI-CBG_1</strain>
    </source>
</reference>
<organism evidence="1 2">
    <name type="scientific">Phyllostomus discolor</name>
    <name type="common">pale spear-nosed bat</name>
    <dbReference type="NCBI Taxonomy" id="89673"/>
    <lineage>
        <taxon>Eukaryota</taxon>
        <taxon>Metazoa</taxon>
        <taxon>Chordata</taxon>
        <taxon>Craniata</taxon>
        <taxon>Vertebrata</taxon>
        <taxon>Euteleostomi</taxon>
        <taxon>Mammalia</taxon>
        <taxon>Eutheria</taxon>
        <taxon>Laurasiatheria</taxon>
        <taxon>Chiroptera</taxon>
        <taxon>Yangochiroptera</taxon>
        <taxon>Phyllostomidae</taxon>
        <taxon>Phyllostominae</taxon>
        <taxon>Phyllostomus</taxon>
    </lineage>
</organism>
<proteinExistence type="predicted"/>
<protein>
    <submittedName>
        <fullName evidence="1">Uncharacterized protein</fullName>
    </submittedName>
</protein>
<dbReference type="Proteomes" id="UP000664940">
    <property type="component" value="Unassembled WGS sequence"/>
</dbReference>
<gene>
    <name evidence="1" type="ORF">HJG60_010788</name>
</gene>
<accession>A0A834ABW0</accession>
<sequence length="177" mass="20103">MKEEGCSFKNIQFQKEEARENSQSLFLWRQPRFCKCILDKCSSSKIMTKSDLHRGAMSHYDCLEGPDPHCWRFGSREERLGEGDPFGFVLTNEGPDLTAGGAWTTLPSAPLWPSLPLMTETLSFQRVYGHFTHSISLHAHNGPTEQVRVPHLFLYTQSDWNIATTIHFLSSVAALML</sequence>
<dbReference type="AlphaFoldDB" id="A0A834ABW0"/>
<evidence type="ECO:0000313" key="2">
    <source>
        <dbReference type="Proteomes" id="UP000664940"/>
    </source>
</evidence>
<name>A0A834ABW0_9CHIR</name>
<evidence type="ECO:0000313" key="1">
    <source>
        <dbReference type="EMBL" id="KAF6109515.1"/>
    </source>
</evidence>
<comment type="caution">
    <text evidence="1">The sequence shown here is derived from an EMBL/GenBank/DDBJ whole genome shotgun (WGS) entry which is preliminary data.</text>
</comment>
<dbReference type="EMBL" id="JABVXQ010000005">
    <property type="protein sequence ID" value="KAF6109515.1"/>
    <property type="molecule type" value="Genomic_DNA"/>
</dbReference>